<dbReference type="GO" id="GO:0005737">
    <property type="term" value="C:cytoplasm"/>
    <property type="evidence" value="ECO:0007669"/>
    <property type="project" value="TreeGrafter"/>
</dbReference>
<evidence type="ECO:0000313" key="2">
    <source>
        <dbReference type="Proteomes" id="UP000541426"/>
    </source>
</evidence>
<keyword evidence="2" id="KW-1185">Reference proteome</keyword>
<dbReference type="EMBL" id="JACIEJ010000005">
    <property type="protein sequence ID" value="MBB3985850.1"/>
    <property type="molecule type" value="Genomic_DNA"/>
</dbReference>
<name>A0A7W6GSD7_9RHOB</name>
<dbReference type="Proteomes" id="UP000541426">
    <property type="component" value="Unassembled WGS sequence"/>
</dbReference>
<reference evidence="1 2" key="1">
    <citation type="submission" date="2020-08" db="EMBL/GenBank/DDBJ databases">
        <title>Genomic Encyclopedia of Type Strains, Phase IV (KMG-IV): sequencing the most valuable type-strain genomes for metagenomic binning, comparative biology and taxonomic classification.</title>
        <authorList>
            <person name="Goeker M."/>
        </authorList>
    </citation>
    <scope>NUCLEOTIDE SEQUENCE [LARGE SCALE GENOMIC DNA]</scope>
    <source>
        <strain evidence="1 2">DSM 102235</strain>
    </source>
</reference>
<dbReference type="InterPro" id="IPR036663">
    <property type="entry name" value="Fumarylacetoacetase_C_sf"/>
</dbReference>
<comment type="caution">
    <text evidence="1">The sequence shown here is derived from an EMBL/GenBank/DDBJ whole genome shotgun (WGS) entry which is preliminary data.</text>
</comment>
<dbReference type="AlphaFoldDB" id="A0A7W6GSD7"/>
<sequence length="242" mass="25984">MTNMAERVADILLTARETGQRGDATRLPVPDYAEALDIQSRLLRHLGPISGFKVGAFRDGQPAMAPIPRAHTFDNGADVPARDRLGLELEIGFDLLRAPDPAMRDRPQDYVVPRLVLELCDQRLSGEALDPAVKLADMQLNHGLVLGPVLTDWDGGDFGHLTARLQCGADLVVDGPVSVPGGSALRALWVLMDHLGDHCGGLQVGQTIITGSVSGLEWFPPGTDVQARIEGFGDLTCRLVQA</sequence>
<dbReference type="SUPFAM" id="SSF56529">
    <property type="entry name" value="FAH"/>
    <property type="match status" value="1"/>
</dbReference>
<dbReference type="GO" id="GO:0008684">
    <property type="term" value="F:2-oxopent-4-enoate hydratase activity"/>
    <property type="evidence" value="ECO:0007669"/>
    <property type="project" value="UniProtKB-EC"/>
</dbReference>
<accession>A0A7W6GSD7</accession>
<dbReference type="Gene3D" id="3.90.850.10">
    <property type="entry name" value="Fumarylacetoacetase-like, C-terminal domain"/>
    <property type="match status" value="1"/>
</dbReference>
<dbReference type="EC" id="4.2.1.80" evidence="1"/>
<keyword evidence="1" id="KW-0456">Lyase</keyword>
<proteinExistence type="predicted"/>
<dbReference type="RefSeq" id="WP_183965779.1">
    <property type="nucleotide sequence ID" value="NZ_BAABBZ010000007.1"/>
</dbReference>
<gene>
    <name evidence="1" type="ORF">GGQ68_002188</name>
</gene>
<dbReference type="PANTHER" id="PTHR30143:SF0">
    <property type="entry name" value="2-KETO-4-PENTENOATE HYDRATASE"/>
    <property type="match status" value="1"/>
</dbReference>
<protein>
    <submittedName>
        <fullName evidence="1">2-keto-4-pentenoate hydratase</fullName>
        <ecNumber evidence="1">4.2.1.80</ecNumber>
    </submittedName>
</protein>
<evidence type="ECO:0000313" key="1">
    <source>
        <dbReference type="EMBL" id="MBB3985850.1"/>
    </source>
</evidence>
<dbReference type="PANTHER" id="PTHR30143">
    <property type="entry name" value="ACID HYDRATASE"/>
    <property type="match status" value="1"/>
</dbReference>
<organism evidence="1 2">
    <name type="scientific">Sagittula marina</name>
    <dbReference type="NCBI Taxonomy" id="943940"/>
    <lineage>
        <taxon>Bacteria</taxon>
        <taxon>Pseudomonadati</taxon>
        <taxon>Pseudomonadota</taxon>
        <taxon>Alphaproteobacteria</taxon>
        <taxon>Rhodobacterales</taxon>
        <taxon>Roseobacteraceae</taxon>
        <taxon>Sagittula</taxon>
    </lineage>
</organism>
<dbReference type="InterPro" id="IPR050772">
    <property type="entry name" value="Hydratase-Decarb/MhpD_sf"/>
</dbReference>